<comment type="pathway">
    <text evidence="7">Cofactor metabolism; pyridoxal 5'-phosphate salvage; pyridoxal 5'-phosphate from pyridoxine 5'-phosphate: step 1/1.</text>
</comment>
<sequence length="213" mass="24874">MNHDMTEMRKSYEKYTLSEEDAGLDPILFFQKWFSQAKEEKAEEPNAMVLSTVSQEGQPSSRVVLLKEIAQGEFVFYTNYDSRKGKEMAHNPKVALTFFWHHQERQIRIEGTVKKVSKETSLLYFDKRPRVSQLGALASHQSRVVPDRLYLETILAKLEKDLDGRPVPMPEAWGGYSVNPSLIEFWQGRRGRLHDRLEFLKTNEGWKRQRLSP</sequence>
<keyword evidence="3 7" id="KW-0285">Flavoprotein</keyword>
<dbReference type="GO" id="GO:0004733">
    <property type="term" value="F:pyridoxamine phosphate oxidase activity"/>
    <property type="evidence" value="ECO:0007669"/>
    <property type="project" value="UniProtKB-UniRule"/>
</dbReference>
<dbReference type="PIRSF" id="PIRSF000190">
    <property type="entry name" value="Pyd_amn-ph_oxd"/>
    <property type="match status" value="1"/>
</dbReference>
<evidence type="ECO:0000256" key="6">
    <source>
        <dbReference type="ARBA" id="ARBA00023096"/>
    </source>
</evidence>
<feature type="domain" description="Pyridoxamine 5'-phosphate oxidase N-terminal" evidence="10">
    <location>
        <begin position="39"/>
        <end position="152"/>
    </location>
</feature>
<name>A0A4V3JSH5_9LEPT</name>
<dbReference type="GO" id="GO:0008615">
    <property type="term" value="P:pyridoxine biosynthetic process"/>
    <property type="evidence" value="ECO:0007669"/>
    <property type="project" value="UniProtKB-UniRule"/>
</dbReference>
<dbReference type="GO" id="GO:0010181">
    <property type="term" value="F:FMN binding"/>
    <property type="evidence" value="ECO:0007669"/>
    <property type="project" value="UniProtKB-UniRule"/>
</dbReference>
<dbReference type="PROSITE" id="PS01064">
    <property type="entry name" value="PYRIDOX_OXIDASE"/>
    <property type="match status" value="1"/>
</dbReference>
<dbReference type="RefSeq" id="WP_135621366.1">
    <property type="nucleotide sequence ID" value="NZ_RQGD01000002.1"/>
</dbReference>
<keyword evidence="5 7" id="KW-0560">Oxidoreductase</keyword>
<dbReference type="HAMAP" id="MF_01629">
    <property type="entry name" value="PdxH"/>
    <property type="match status" value="1"/>
</dbReference>
<dbReference type="UniPathway" id="UPA01068">
    <property type="reaction ID" value="UER00304"/>
</dbReference>
<evidence type="ECO:0000259" key="11">
    <source>
        <dbReference type="Pfam" id="PF10590"/>
    </source>
</evidence>
<dbReference type="NCBIfam" id="TIGR00558">
    <property type="entry name" value="pdxH"/>
    <property type="match status" value="1"/>
</dbReference>
<dbReference type="EMBL" id="RQGD01000002">
    <property type="protein sequence ID" value="TGL63870.1"/>
    <property type="molecule type" value="Genomic_DNA"/>
</dbReference>
<dbReference type="NCBIfam" id="NF004231">
    <property type="entry name" value="PRK05679.1"/>
    <property type="match status" value="1"/>
</dbReference>
<dbReference type="AlphaFoldDB" id="A0A4V3JSH5"/>
<dbReference type="PANTHER" id="PTHR10851:SF0">
    <property type="entry name" value="PYRIDOXINE-5'-PHOSPHATE OXIDASE"/>
    <property type="match status" value="1"/>
</dbReference>
<evidence type="ECO:0000256" key="3">
    <source>
        <dbReference type="ARBA" id="ARBA00022630"/>
    </source>
</evidence>
<evidence type="ECO:0000256" key="1">
    <source>
        <dbReference type="ARBA" id="ARBA00007301"/>
    </source>
</evidence>
<organism evidence="12 13">
    <name type="scientific">Leptospira ognonensis</name>
    <dbReference type="NCBI Taxonomy" id="2484945"/>
    <lineage>
        <taxon>Bacteria</taxon>
        <taxon>Pseudomonadati</taxon>
        <taxon>Spirochaetota</taxon>
        <taxon>Spirochaetia</taxon>
        <taxon>Leptospirales</taxon>
        <taxon>Leptospiraceae</taxon>
        <taxon>Leptospira</taxon>
    </lineage>
</organism>
<dbReference type="InterPro" id="IPR011576">
    <property type="entry name" value="Pyridox_Oxase_N"/>
</dbReference>
<dbReference type="SUPFAM" id="SSF50475">
    <property type="entry name" value="FMN-binding split barrel"/>
    <property type="match status" value="1"/>
</dbReference>
<dbReference type="Proteomes" id="UP000297693">
    <property type="component" value="Unassembled WGS sequence"/>
</dbReference>
<keyword evidence="13" id="KW-1185">Reference proteome</keyword>
<dbReference type="Pfam" id="PF01243">
    <property type="entry name" value="PNPOx_N"/>
    <property type="match status" value="1"/>
</dbReference>
<feature type="binding site" evidence="8">
    <location>
        <begin position="9"/>
        <end position="12"/>
    </location>
    <ligand>
        <name>substrate</name>
    </ligand>
</feature>
<evidence type="ECO:0000313" key="12">
    <source>
        <dbReference type="EMBL" id="TGL63870.1"/>
    </source>
</evidence>
<feature type="binding site" evidence="7 8">
    <location>
        <position position="128"/>
    </location>
    <ligand>
        <name>substrate</name>
    </ligand>
</feature>
<feature type="binding site" evidence="7 9">
    <location>
        <position position="84"/>
    </location>
    <ligand>
        <name>FMN</name>
        <dbReference type="ChEBI" id="CHEBI:58210"/>
    </ligand>
</feature>
<comment type="similarity">
    <text evidence="1 7">Belongs to the pyridoxamine 5'-phosphate oxidase family.</text>
</comment>
<evidence type="ECO:0000256" key="2">
    <source>
        <dbReference type="ARBA" id="ARBA00011738"/>
    </source>
</evidence>
<feature type="binding site" evidence="7 9">
    <location>
        <begin position="141"/>
        <end position="142"/>
    </location>
    <ligand>
        <name>FMN</name>
        <dbReference type="ChEBI" id="CHEBI:58210"/>
    </ligand>
</feature>
<feature type="binding site" evidence="7 8">
    <location>
        <begin position="192"/>
        <end position="194"/>
    </location>
    <ligand>
        <name>substrate</name>
    </ligand>
</feature>
<dbReference type="InterPro" id="IPR000659">
    <property type="entry name" value="Pyridox_Oxase"/>
</dbReference>
<dbReference type="PANTHER" id="PTHR10851">
    <property type="entry name" value="PYRIDOXINE-5-PHOSPHATE OXIDASE"/>
    <property type="match status" value="1"/>
</dbReference>
<comment type="pathway">
    <text evidence="7">Cofactor metabolism; pyridoxal 5'-phosphate salvage; pyridoxal 5'-phosphate from pyridoxamine 5'-phosphate: step 1/1.</text>
</comment>
<evidence type="ECO:0000259" key="10">
    <source>
        <dbReference type="Pfam" id="PF01243"/>
    </source>
</evidence>
<comment type="subunit">
    <text evidence="2 7">Homodimer.</text>
</comment>
<feature type="binding site" evidence="7 9">
    <location>
        <position position="106"/>
    </location>
    <ligand>
        <name>FMN</name>
        <dbReference type="ChEBI" id="CHEBI:58210"/>
    </ligand>
</feature>
<feature type="binding site" evidence="7 8">
    <location>
        <position position="132"/>
    </location>
    <ligand>
        <name>substrate</name>
    </ligand>
</feature>
<dbReference type="InterPro" id="IPR019576">
    <property type="entry name" value="Pyridoxamine_oxidase_dimer_C"/>
</dbReference>
<evidence type="ECO:0000256" key="4">
    <source>
        <dbReference type="ARBA" id="ARBA00022643"/>
    </source>
</evidence>
<evidence type="ECO:0000256" key="7">
    <source>
        <dbReference type="HAMAP-Rule" id="MF_01629"/>
    </source>
</evidence>
<feature type="binding site" evidence="7 8">
    <location>
        <position position="124"/>
    </location>
    <ligand>
        <name>substrate</name>
    </ligand>
</feature>
<evidence type="ECO:0000313" key="13">
    <source>
        <dbReference type="Proteomes" id="UP000297693"/>
    </source>
</evidence>
<comment type="catalytic activity">
    <reaction evidence="7">
        <text>pyridoxine 5'-phosphate + O2 = pyridoxal 5'-phosphate + H2O2</text>
        <dbReference type="Rhea" id="RHEA:15149"/>
        <dbReference type="ChEBI" id="CHEBI:15379"/>
        <dbReference type="ChEBI" id="CHEBI:16240"/>
        <dbReference type="ChEBI" id="CHEBI:58589"/>
        <dbReference type="ChEBI" id="CHEBI:597326"/>
        <dbReference type="EC" id="1.4.3.5"/>
    </reaction>
</comment>
<gene>
    <name evidence="7 12" type="primary">pdxH</name>
    <name evidence="12" type="ORF">EHQ58_00425</name>
</gene>
<feature type="binding site" evidence="7 9">
    <location>
        <begin position="77"/>
        <end position="78"/>
    </location>
    <ligand>
        <name>FMN</name>
        <dbReference type="ChEBI" id="CHEBI:58210"/>
    </ligand>
</feature>
<comment type="function">
    <text evidence="7">Catalyzes the oxidation of either pyridoxine 5'-phosphate (PNP) or pyridoxamine 5'-phosphate (PMP) into pyridoxal 5'-phosphate (PLP).</text>
</comment>
<feature type="binding site" evidence="7 9">
    <location>
        <begin position="62"/>
        <end position="67"/>
    </location>
    <ligand>
        <name>FMN</name>
        <dbReference type="ChEBI" id="CHEBI:58210"/>
    </ligand>
</feature>
<dbReference type="EC" id="1.4.3.5" evidence="7"/>
<feature type="binding site" evidence="7 8">
    <location>
        <position position="67"/>
    </location>
    <ligand>
        <name>substrate</name>
    </ligand>
</feature>
<proteinExistence type="inferred from homology"/>
<protein>
    <recommendedName>
        <fullName evidence="7">Pyridoxine/pyridoxamine 5'-phosphate oxidase</fullName>
        <ecNumber evidence="7">1.4.3.5</ecNumber>
    </recommendedName>
    <alternativeName>
        <fullName evidence="7">PNP/PMP oxidase</fullName>
        <shortName evidence="7">PNPOx</shortName>
    </alternativeName>
    <alternativeName>
        <fullName evidence="7">Pyridoxal 5'-phosphate synthase</fullName>
    </alternativeName>
</protein>
<dbReference type="FunFam" id="2.30.110.10:FF:000020">
    <property type="entry name" value="PNPO isoform 11"/>
    <property type="match status" value="1"/>
</dbReference>
<comment type="cofactor">
    <cofactor evidence="7 9">
        <name>FMN</name>
        <dbReference type="ChEBI" id="CHEBI:58210"/>
    </cofactor>
    <text evidence="7 9">Binds 1 FMN per subunit.</text>
</comment>
<dbReference type="InterPro" id="IPR019740">
    <property type="entry name" value="Pyridox_Oxase_CS"/>
</dbReference>
<evidence type="ECO:0000256" key="8">
    <source>
        <dbReference type="PIRSR" id="PIRSR000190-1"/>
    </source>
</evidence>
<evidence type="ECO:0000256" key="9">
    <source>
        <dbReference type="PIRSR" id="PIRSR000190-2"/>
    </source>
</evidence>
<keyword evidence="6 7" id="KW-0664">Pyridoxine biosynthesis</keyword>
<feature type="binding site" evidence="7 9">
    <location>
        <position position="83"/>
    </location>
    <ligand>
        <name>FMN</name>
        <dbReference type="ChEBI" id="CHEBI:58210"/>
    </ligand>
</feature>
<reference evidence="12" key="1">
    <citation type="journal article" date="2019" name="PLoS Negl. Trop. Dis.">
        <title>Revisiting the worldwide diversity of Leptospira species in the environment.</title>
        <authorList>
            <person name="Vincent A.T."/>
            <person name="Schiettekatte O."/>
            <person name="Bourhy P."/>
            <person name="Veyrier F.J."/>
            <person name="Picardeau M."/>
        </authorList>
    </citation>
    <scope>NUCLEOTIDE SEQUENCE [LARGE SCALE GENOMIC DNA]</scope>
    <source>
        <strain evidence="12">201702476</strain>
    </source>
</reference>
<dbReference type="Pfam" id="PF10590">
    <property type="entry name" value="PNP_phzG_C"/>
    <property type="match status" value="1"/>
</dbReference>
<dbReference type="Gene3D" id="2.30.110.10">
    <property type="entry name" value="Electron Transport, Fmn-binding Protein, Chain A"/>
    <property type="match status" value="1"/>
</dbReference>
<feature type="binding site" evidence="7 9">
    <location>
        <position position="196"/>
    </location>
    <ligand>
        <name>FMN</name>
        <dbReference type="ChEBI" id="CHEBI:58210"/>
    </ligand>
</feature>
<accession>A0A4V3JSH5</accession>
<evidence type="ECO:0000256" key="5">
    <source>
        <dbReference type="ARBA" id="ARBA00023002"/>
    </source>
</evidence>
<comment type="caution">
    <text evidence="12">The sequence shown here is derived from an EMBL/GenBank/DDBJ whole genome shotgun (WGS) entry which is preliminary data.</text>
</comment>
<comment type="catalytic activity">
    <reaction evidence="7">
        <text>pyridoxamine 5'-phosphate + O2 + H2O = pyridoxal 5'-phosphate + H2O2 + NH4(+)</text>
        <dbReference type="Rhea" id="RHEA:15817"/>
        <dbReference type="ChEBI" id="CHEBI:15377"/>
        <dbReference type="ChEBI" id="CHEBI:15379"/>
        <dbReference type="ChEBI" id="CHEBI:16240"/>
        <dbReference type="ChEBI" id="CHEBI:28938"/>
        <dbReference type="ChEBI" id="CHEBI:58451"/>
        <dbReference type="ChEBI" id="CHEBI:597326"/>
        <dbReference type="EC" id="1.4.3.5"/>
    </reaction>
</comment>
<dbReference type="OrthoDB" id="9780392at2"/>
<feature type="domain" description="Pyridoxine 5'-phosphate oxidase dimerisation C-terminal" evidence="11">
    <location>
        <begin position="173"/>
        <end position="213"/>
    </location>
</feature>
<feature type="binding site" evidence="7 9">
    <location>
        <position position="186"/>
    </location>
    <ligand>
        <name>FMN</name>
        <dbReference type="ChEBI" id="CHEBI:58210"/>
    </ligand>
</feature>
<keyword evidence="4 7" id="KW-0288">FMN</keyword>
<dbReference type="InterPro" id="IPR012349">
    <property type="entry name" value="Split_barrel_FMN-bd"/>
</dbReference>